<dbReference type="GO" id="GO:0016887">
    <property type="term" value="F:ATP hydrolysis activity"/>
    <property type="evidence" value="ECO:0007669"/>
    <property type="project" value="InterPro"/>
</dbReference>
<organism evidence="5 6">
    <name type="scientific">Chitinophaga agri</name>
    <dbReference type="NCBI Taxonomy" id="2703787"/>
    <lineage>
        <taxon>Bacteria</taxon>
        <taxon>Pseudomonadati</taxon>
        <taxon>Bacteroidota</taxon>
        <taxon>Chitinophagia</taxon>
        <taxon>Chitinophagales</taxon>
        <taxon>Chitinophagaceae</taxon>
        <taxon>Chitinophaga</taxon>
    </lineage>
</organism>
<dbReference type="Gene3D" id="3.40.50.300">
    <property type="entry name" value="P-loop containing nucleotide triphosphate hydrolases"/>
    <property type="match status" value="1"/>
</dbReference>
<comment type="similarity">
    <text evidence="1">Belongs to the ABC transporter superfamily.</text>
</comment>
<accession>A0A6B9ZB16</accession>
<dbReference type="PROSITE" id="PS50893">
    <property type="entry name" value="ABC_TRANSPORTER_2"/>
    <property type="match status" value="1"/>
</dbReference>
<keyword evidence="3" id="KW-0029">Amino-acid transport</keyword>
<sequence>MDIIETDSVTLSYGTKTVISGGYMKLVSGRVHALVGRNGYGKSSLMRVIFGTQPAEFSFTRYNGRKLQQPFKVPGLIRYLPQFSFIPRNIKAGVFARSYEVPWQKIVACFPDFAAIENAYVSSLSGGQIRMLATIVLICSPVKFVMLDEPFTHIMPLHVEIIKDLIRREAANGKGFLITDHMYDHVLDLADAYYYMEWGVVITMTREALLEKDYFLRLR</sequence>
<evidence type="ECO:0000259" key="4">
    <source>
        <dbReference type="PROSITE" id="PS50893"/>
    </source>
</evidence>
<dbReference type="GO" id="GO:0005524">
    <property type="term" value="F:ATP binding"/>
    <property type="evidence" value="ECO:0007669"/>
    <property type="project" value="UniProtKB-KW"/>
</dbReference>
<dbReference type="GO" id="GO:0015807">
    <property type="term" value="P:L-amino acid transport"/>
    <property type="evidence" value="ECO:0007669"/>
    <property type="project" value="TreeGrafter"/>
</dbReference>
<keyword evidence="6" id="KW-1185">Reference proteome</keyword>
<dbReference type="KEGG" id="chih:GWR21_01455"/>
<dbReference type="EMBL" id="CP048113">
    <property type="protein sequence ID" value="QHS58305.1"/>
    <property type="molecule type" value="Genomic_DNA"/>
</dbReference>
<dbReference type="Pfam" id="PF00005">
    <property type="entry name" value="ABC_tran"/>
    <property type="match status" value="1"/>
</dbReference>
<dbReference type="GO" id="GO:0015658">
    <property type="term" value="F:branched-chain amino acid transmembrane transporter activity"/>
    <property type="evidence" value="ECO:0007669"/>
    <property type="project" value="TreeGrafter"/>
</dbReference>
<name>A0A6B9ZB16_9BACT</name>
<evidence type="ECO:0000256" key="3">
    <source>
        <dbReference type="ARBA" id="ARBA00022970"/>
    </source>
</evidence>
<keyword evidence="2" id="KW-0813">Transport</keyword>
<keyword evidence="5" id="KW-0547">Nucleotide-binding</keyword>
<evidence type="ECO:0000313" key="6">
    <source>
        <dbReference type="Proteomes" id="UP000476411"/>
    </source>
</evidence>
<dbReference type="InterPro" id="IPR003439">
    <property type="entry name" value="ABC_transporter-like_ATP-bd"/>
</dbReference>
<evidence type="ECO:0000313" key="5">
    <source>
        <dbReference type="EMBL" id="QHS58305.1"/>
    </source>
</evidence>
<reference evidence="5 6" key="1">
    <citation type="submission" date="2020-01" db="EMBL/GenBank/DDBJ databases">
        <title>Complete genome sequence of Chitinophaga sp. H33E-04 isolated from quinoa roots.</title>
        <authorList>
            <person name="Weon H.-Y."/>
            <person name="Lee S.A."/>
        </authorList>
    </citation>
    <scope>NUCLEOTIDE SEQUENCE [LARGE SCALE GENOMIC DNA]</scope>
    <source>
        <strain evidence="5 6">H33E-04</strain>
    </source>
</reference>
<evidence type="ECO:0000256" key="2">
    <source>
        <dbReference type="ARBA" id="ARBA00022448"/>
    </source>
</evidence>
<dbReference type="PANTHER" id="PTHR43820:SF4">
    <property type="entry name" value="HIGH-AFFINITY BRANCHED-CHAIN AMINO ACID TRANSPORT ATP-BINDING PROTEIN LIVF"/>
    <property type="match status" value="1"/>
</dbReference>
<proteinExistence type="inferred from homology"/>
<evidence type="ECO:0000256" key="1">
    <source>
        <dbReference type="ARBA" id="ARBA00005417"/>
    </source>
</evidence>
<gene>
    <name evidence="5" type="ORF">GWR21_01455</name>
</gene>
<dbReference type="PANTHER" id="PTHR43820">
    <property type="entry name" value="HIGH-AFFINITY BRANCHED-CHAIN AMINO ACID TRANSPORT ATP-BINDING PROTEIN LIVF"/>
    <property type="match status" value="1"/>
</dbReference>
<dbReference type="SUPFAM" id="SSF52540">
    <property type="entry name" value="P-loop containing nucleoside triphosphate hydrolases"/>
    <property type="match status" value="1"/>
</dbReference>
<protein>
    <submittedName>
        <fullName evidence="5">ATP-binding cassette domain-containing protein</fullName>
    </submittedName>
</protein>
<dbReference type="InterPro" id="IPR027417">
    <property type="entry name" value="P-loop_NTPase"/>
</dbReference>
<dbReference type="Proteomes" id="UP000476411">
    <property type="component" value="Chromosome"/>
</dbReference>
<dbReference type="AlphaFoldDB" id="A0A6B9ZB16"/>
<dbReference type="InterPro" id="IPR052156">
    <property type="entry name" value="BCAA_Transport_ATP-bd_LivF"/>
</dbReference>
<keyword evidence="5" id="KW-0067">ATP-binding</keyword>
<feature type="domain" description="ABC transporter" evidence="4">
    <location>
        <begin position="4"/>
        <end position="218"/>
    </location>
</feature>
<dbReference type="RefSeq" id="WP_162330010.1">
    <property type="nucleotide sequence ID" value="NZ_CP048113.1"/>
</dbReference>